<feature type="compositionally biased region" description="Polar residues" evidence="1">
    <location>
        <begin position="1"/>
        <end position="10"/>
    </location>
</feature>
<name>A0A8E2DG30_9APHY</name>
<evidence type="ECO:0000313" key="3">
    <source>
        <dbReference type="EMBL" id="OCH92659.1"/>
    </source>
</evidence>
<feature type="region of interest" description="Disordered" evidence="1">
    <location>
        <begin position="1"/>
        <end position="58"/>
    </location>
</feature>
<feature type="non-terminal residue" evidence="2">
    <location>
        <position position="151"/>
    </location>
</feature>
<evidence type="ECO:0000313" key="2">
    <source>
        <dbReference type="EMBL" id="OCH85541.1"/>
    </source>
</evidence>
<proteinExistence type="predicted"/>
<keyword evidence="4" id="KW-1185">Reference proteome</keyword>
<dbReference type="Proteomes" id="UP000250043">
    <property type="component" value="Unassembled WGS sequence"/>
</dbReference>
<gene>
    <name evidence="3" type="ORF">OBBRIDRAFT_833197</name>
    <name evidence="2" type="ORF">OBBRIDRAFT_838871</name>
</gene>
<protein>
    <submittedName>
        <fullName evidence="2">Uncharacterized protein</fullName>
    </submittedName>
</protein>
<dbReference type="OrthoDB" id="2815127at2759"/>
<organism evidence="2 4">
    <name type="scientific">Obba rivulosa</name>
    <dbReference type="NCBI Taxonomy" id="1052685"/>
    <lineage>
        <taxon>Eukaryota</taxon>
        <taxon>Fungi</taxon>
        <taxon>Dikarya</taxon>
        <taxon>Basidiomycota</taxon>
        <taxon>Agaricomycotina</taxon>
        <taxon>Agaricomycetes</taxon>
        <taxon>Polyporales</taxon>
        <taxon>Gelatoporiaceae</taxon>
        <taxon>Obba</taxon>
    </lineage>
</organism>
<dbReference type="EMBL" id="KV722365">
    <property type="protein sequence ID" value="OCH92659.1"/>
    <property type="molecule type" value="Genomic_DNA"/>
</dbReference>
<accession>A0A8E2DG30</accession>
<dbReference type="AlphaFoldDB" id="A0A8E2DG30"/>
<sequence>MSPDTGQTRPTDPPALRNTSCDESDASGMQVDPRCQPEFNDNVASPAPLGAGAPLGSLERAQPGRSLVELTAALRSATAQILEVAHFIGDPEGLWAAHRNGLSPALVTEGKSFGAAVALLMERYFALSNDWSVIPFAARAAGQEAATLKES</sequence>
<feature type="compositionally biased region" description="Low complexity" evidence="1">
    <location>
        <begin position="44"/>
        <end position="58"/>
    </location>
</feature>
<reference evidence="2 4" key="1">
    <citation type="submission" date="2016-07" db="EMBL/GenBank/DDBJ databases">
        <title>Draft genome of the white-rot fungus Obba rivulosa 3A-2.</title>
        <authorList>
            <consortium name="DOE Joint Genome Institute"/>
            <person name="Miettinen O."/>
            <person name="Riley R."/>
            <person name="Acob R."/>
            <person name="Barry K."/>
            <person name="Cullen D."/>
            <person name="De Vries R."/>
            <person name="Hainaut M."/>
            <person name="Hatakka A."/>
            <person name="Henrissat B."/>
            <person name="Hilden K."/>
            <person name="Kuo R."/>
            <person name="Labutti K."/>
            <person name="Lipzen A."/>
            <person name="Makela M.R."/>
            <person name="Sandor L."/>
            <person name="Spatafora J.W."/>
            <person name="Grigoriev I.V."/>
            <person name="Hibbett D.S."/>
        </authorList>
    </citation>
    <scope>NUCLEOTIDE SEQUENCE [LARGE SCALE GENOMIC DNA]</scope>
    <source>
        <strain evidence="2 4">3A-2</strain>
    </source>
</reference>
<dbReference type="EMBL" id="KV722577">
    <property type="protein sequence ID" value="OCH85541.1"/>
    <property type="molecule type" value="Genomic_DNA"/>
</dbReference>
<evidence type="ECO:0000313" key="4">
    <source>
        <dbReference type="Proteomes" id="UP000250043"/>
    </source>
</evidence>
<evidence type="ECO:0000256" key="1">
    <source>
        <dbReference type="SAM" id="MobiDB-lite"/>
    </source>
</evidence>